<evidence type="ECO:0000256" key="1">
    <source>
        <dbReference type="ARBA" id="ARBA00001947"/>
    </source>
</evidence>
<dbReference type="EMBL" id="GFAH01000183">
    <property type="protein sequence ID" value="JAV48206.1"/>
    <property type="molecule type" value="Transcribed_RNA"/>
</dbReference>
<dbReference type="Pfam" id="PF01979">
    <property type="entry name" value="Amidohydro_1"/>
    <property type="match status" value="1"/>
</dbReference>
<dbReference type="FunFam" id="3.20.20.140:FF:000076">
    <property type="entry name" value="Dihydropyrimidinase like 2"/>
    <property type="match status" value="1"/>
</dbReference>
<dbReference type="InterPro" id="IPR006680">
    <property type="entry name" value="Amidohydro-rel"/>
</dbReference>
<comment type="cofactor">
    <cofactor evidence="1">
        <name>Zn(2+)</name>
        <dbReference type="ChEBI" id="CHEBI:29105"/>
    </cofactor>
</comment>
<evidence type="ECO:0000256" key="4">
    <source>
        <dbReference type="ARBA" id="ARBA00022801"/>
    </source>
</evidence>
<evidence type="ECO:0000256" key="7">
    <source>
        <dbReference type="SAM" id="MobiDB-lite"/>
    </source>
</evidence>
<evidence type="ECO:0000256" key="2">
    <source>
        <dbReference type="ARBA" id="ARBA00008829"/>
    </source>
</evidence>
<dbReference type="Gene3D" id="2.30.40.10">
    <property type="entry name" value="Urease, subunit C, domain 1"/>
    <property type="match status" value="1"/>
</dbReference>
<reference evidence="9" key="1">
    <citation type="submission" date="2016-11" db="EMBL/GenBank/DDBJ databases">
        <title>Venom-gland transcriptomics and venom proteomics of the black-back scorpion (Hadrurus spadix) reveal detectability challenges and an unexplored realm of animal toxin diversity.</title>
        <authorList>
            <person name="Rokyta D.R."/>
            <person name="Ward M.J."/>
        </authorList>
    </citation>
    <scope>NUCLEOTIDE SEQUENCE</scope>
    <source>
        <tissue evidence="9">Venom gland</tissue>
    </source>
</reference>
<keyword evidence="4" id="KW-0378">Hydrolase</keyword>
<evidence type="ECO:0000256" key="3">
    <source>
        <dbReference type="ARBA" id="ARBA00022723"/>
    </source>
</evidence>
<feature type="compositionally biased region" description="Polar residues" evidence="7">
    <location>
        <begin position="541"/>
        <end position="554"/>
    </location>
</feature>
<proteinExistence type="inferred from homology"/>
<dbReference type="PANTHER" id="PTHR11647">
    <property type="entry name" value="HYDRANTOINASE/DIHYDROPYRIMIDINASE FAMILY MEMBER"/>
    <property type="match status" value="1"/>
</dbReference>
<dbReference type="Gene3D" id="3.20.20.140">
    <property type="entry name" value="Metal-dependent hydrolases"/>
    <property type="match status" value="1"/>
</dbReference>
<evidence type="ECO:0000256" key="5">
    <source>
        <dbReference type="ARBA" id="ARBA00036696"/>
    </source>
</evidence>
<feature type="region of interest" description="Disordered" evidence="7">
    <location>
        <begin position="526"/>
        <end position="581"/>
    </location>
</feature>
<dbReference type="PANTHER" id="PTHR11647:SF1">
    <property type="entry name" value="COLLAPSIN RESPONSE MEDIATOR PROTEIN"/>
    <property type="match status" value="1"/>
</dbReference>
<dbReference type="AlphaFoldDB" id="A0A1W7RAR0"/>
<feature type="domain" description="Amidohydrolase-related" evidence="8">
    <location>
        <begin position="66"/>
        <end position="454"/>
    </location>
</feature>
<dbReference type="EC" id="3.5.2.2" evidence="6"/>
<dbReference type="GO" id="GO:0004157">
    <property type="term" value="F:dihydropyrimidinase activity"/>
    <property type="evidence" value="ECO:0007669"/>
    <property type="project" value="UniProtKB-EC"/>
</dbReference>
<keyword evidence="3" id="KW-0479">Metal-binding</keyword>
<dbReference type="InterPro" id="IPR011059">
    <property type="entry name" value="Metal-dep_hydrolase_composite"/>
</dbReference>
<dbReference type="CDD" id="cd01314">
    <property type="entry name" value="D-HYD"/>
    <property type="match status" value="1"/>
</dbReference>
<evidence type="ECO:0000256" key="6">
    <source>
        <dbReference type="ARBA" id="ARBA00039113"/>
    </source>
</evidence>
<dbReference type="SUPFAM" id="SSF51556">
    <property type="entry name" value="Metallo-dependent hydrolases"/>
    <property type="match status" value="1"/>
</dbReference>
<dbReference type="InterPro" id="IPR011778">
    <property type="entry name" value="Hydantoinase/dihydroPyrase"/>
</dbReference>
<protein>
    <recommendedName>
        <fullName evidence="6">dihydropyrimidinase</fullName>
        <ecNumber evidence="6">3.5.2.2</ecNumber>
    </recommendedName>
</protein>
<dbReference type="GO" id="GO:0006208">
    <property type="term" value="P:pyrimidine nucleobase catabolic process"/>
    <property type="evidence" value="ECO:0007669"/>
    <property type="project" value="TreeGrafter"/>
</dbReference>
<organism evidence="9">
    <name type="scientific">Hadrurus spadix</name>
    <dbReference type="NCBI Taxonomy" id="141984"/>
    <lineage>
        <taxon>Eukaryota</taxon>
        <taxon>Metazoa</taxon>
        <taxon>Ecdysozoa</taxon>
        <taxon>Arthropoda</taxon>
        <taxon>Chelicerata</taxon>
        <taxon>Arachnida</taxon>
        <taxon>Scorpiones</taxon>
        <taxon>Iurida</taxon>
        <taxon>Iuroidea</taxon>
        <taxon>Hadrurus</taxon>
    </lineage>
</organism>
<dbReference type="NCBIfam" id="TIGR02033">
    <property type="entry name" value="D-hydantoinase"/>
    <property type="match status" value="1"/>
</dbReference>
<dbReference type="InterPro" id="IPR050378">
    <property type="entry name" value="Metallo-dep_Hydrolases_sf"/>
</dbReference>
<dbReference type="GO" id="GO:0005829">
    <property type="term" value="C:cytosol"/>
    <property type="evidence" value="ECO:0007669"/>
    <property type="project" value="TreeGrafter"/>
</dbReference>
<dbReference type="SUPFAM" id="SSF51338">
    <property type="entry name" value="Composite domain of metallo-dependent hydrolases"/>
    <property type="match status" value="2"/>
</dbReference>
<evidence type="ECO:0000313" key="9">
    <source>
        <dbReference type="EMBL" id="JAV48206.1"/>
    </source>
</evidence>
<dbReference type="InterPro" id="IPR032466">
    <property type="entry name" value="Metal_Hydrolase"/>
</dbReference>
<accession>A0A1W7RAR0</accession>
<evidence type="ECO:0000259" key="8">
    <source>
        <dbReference type="Pfam" id="PF01979"/>
    </source>
</evidence>
<sequence>MPGDVEGSPIHLQSAQTRLLIKGGKVVNDDLIFDADVYVEDGIIKQVGRDLIIPGGTRTIEAKGKFVMPGGIDPHTHFEFPFLSVKSADDFYNGTKAALAGGTTMIMDFVVDPDCSLLEAYEKWRSVADEKVCCDYNLHIGITSWSDNIEQEMDILTKEKGINSFMTFMAYKDVLMLRDDELLKVFDISSKLGALAQVHAENGDIIHELEERILALGITGPEGYVYTRPEEIEAEATQRAITLANQMNCPLYVVHVMSKSAADVISRKRKEGCIVYGEAIAAALATDGTHYFNQCWGHAAAHVMSPPLRPDPRTPSYLMDYLNCGDLAVTASANSTFNTSQKALGAEDFTKIPPGVNGVEDRMSVIWERGVVSGKIDPCRFVAVTSTNAAKIFNIYPRKGRIQVGSDADIVVWDPYRTRTISSKTHHHSVDFNIFEDMTCHGVPEYVIAQGRVVLEEGELHVCQGMGRFIPASPFSPFVFNCIMEREKARQPIKVNREAYTGPVKEEVAYLTDGTQVPYRETVIMSQSSKEFHSRPPTRSGGRNLQDSTFSLSGAQIDDNKSPRAGIKINNPPGGRSTGLW</sequence>
<name>A0A1W7RAR0_9SCOR</name>
<dbReference type="GO" id="GO:0046872">
    <property type="term" value="F:metal ion binding"/>
    <property type="evidence" value="ECO:0007669"/>
    <property type="project" value="UniProtKB-KW"/>
</dbReference>
<comment type="similarity">
    <text evidence="2">Belongs to the metallo-dependent hydrolases superfamily. Hydantoinase/dihydropyrimidinase family.</text>
</comment>
<comment type="catalytic activity">
    <reaction evidence="5">
        <text>5,6-dihydrouracil + H2O = 3-(carbamoylamino)propanoate + H(+)</text>
        <dbReference type="Rhea" id="RHEA:16121"/>
        <dbReference type="ChEBI" id="CHEBI:11892"/>
        <dbReference type="ChEBI" id="CHEBI:15377"/>
        <dbReference type="ChEBI" id="CHEBI:15378"/>
        <dbReference type="ChEBI" id="CHEBI:15901"/>
        <dbReference type="EC" id="3.5.2.2"/>
    </reaction>
</comment>